<dbReference type="PANTHER" id="PTHR22091:SF1">
    <property type="entry name" value="COILED-COIL DOMAIN-CONTAINING PROTEIN 77"/>
    <property type="match status" value="1"/>
</dbReference>
<evidence type="ECO:0000313" key="3">
    <source>
        <dbReference type="Proteomes" id="UP001286313"/>
    </source>
</evidence>
<dbReference type="GO" id="GO:0005813">
    <property type="term" value="C:centrosome"/>
    <property type="evidence" value="ECO:0007669"/>
    <property type="project" value="TreeGrafter"/>
</dbReference>
<reference evidence="2" key="1">
    <citation type="submission" date="2023-10" db="EMBL/GenBank/DDBJ databases">
        <title>Genome assemblies of two species of porcelain crab, Petrolisthes cinctipes and Petrolisthes manimaculis (Anomura: Porcellanidae).</title>
        <authorList>
            <person name="Angst P."/>
        </authorList>
    </citation>
    <scope>NUCLEOTIDE SEQUENCE</scope>
    <source>
        <strain evidence="2">PB745_01</strain>
        <tissue evidence="2">Gill</tissue>
    </source>
</reference>
<keyword evidence="1" id="KW-0175">Coiled coil</keyword>
<dbReference type="Proteomes" id="UP001286313">
    <property type="component" value="Unassembled WGS sequence"/>
</dbReference>
<gene>
    <name evidence="2" type="ORF">Pcinc_006011</name>
</gene>
<dbReference type="InterPro" id="IPR037696">
    <property type="entry name" value="CCDC77"/>
</dbReference>
<proteinExistence type="predicted"/>
<accession>A0AAE1GE01</accession>
<evidence type="ECO:0000313" key="2">
    <source>
        <dbReference type="EMBL" id="KAK3890014.1"/>
    </source>
</evidence>
<sequence>MSNRTPLAFSVAGTVNGSWTTTIIRDTGCNCVIVSEEAVPDADISSSPKVRVKDFLGRESEFPVVHCYIRCPYYEGWVHAIRAPMKRSSVLIGNVPGARDPTNPLFADRETPSLVALSLQDGFPLKDLMPTQSSPEGCQDTSAVQNVGSTPFQVNAVKTRSRHMKRVHPLVLPERQPMNVTLEEFGRLQESCPTLAGIRDKANSGEEEHSKDGSTYVSLRSSGLLYLQNKRITTYNTRVATVPTQSRISNSSSRAGMTTSGGNKIIDIDEELSKLQPSERLLEFYREKIAKLKLESQQMHHLLDRYKENLGPTFGEKERQKLTRELIELRSALSDVNVFIHAERQQVTRLYAENERLQLDNLEAEKKVAMLLSLSGLTEGELHVYLRDPRRTTIVQQRLPPHLRKLHCKLKKDASEPELSETEVILKTQVAHLKKQLEESDKNWQMEKNALLQDRVLSTSESKAQAAKDEAHITLLTARLEEAQRLLSEAMKDTLEKTSRMQDVEIKWLAERDHLLSVLAAVQNNVSFLSHMQSIERSGSYTDLSKAKSTCELKDLRRENESLKHGIQDAEELKEMYESQCLKLDQKLCKLREQKEMAELMLKERSQKLLKQIECHKQDRAKLEEQRRNDMKGFQTEIKFVKNDVKALVHQLYKITMAVSNNSAVHVDFNTLSDMQAVSALCRTVQATVSDIKRRLLKFETSFYNP</sequence>
<protein>
    <submittedName>
        <fullName evidence="2">Uncharacterized protein</fullName>
    </submittedName>
</protein>
<organism evidence="2 3">
    <name type="scientific">Petrolisthes cinctipes</name>
    <name type="common">Flat porcelain crab</name>
    <dbReference type="NCBI Taxonomy" id="88211"/>
    <lineage>
        <taxon>Eukaryota</taxon>
        <taxon>Metazoa</taxon>
        <taxon>Ecdysozoa</taxon>
        <taxon>Arthropoda</taxon>
        <taxon>Crustacea</taxon>
        <taxon>Multicrustacea</taxon>
        <taxon>Malacostraca</taxon>
        <taxon>Eumalacostraca</taxon>
        <taxon>Eucarida</taxon>
        <taxon>Decapoda</taxon>
        <taxon>Pleocyemata</taxon>
        <taxon>Anomura</taxon>
        <taxon>Galatheoidea</taxon>
        <taxon>Porcellanidae</taxon>
        <taxon>Petrolisthes</taxon>
    </lineage>
</organism>
<dbReference type="EMBL" id="JAWQEG010000449">
    <property type="protein sequence ID" value="KAK3890014.1"/>
    <property type="molecule type" value="Genomic_DNA"/>
</dbReference>
<feature type="coiled-coil region" evidence="1">
    <location>
        <begin position="340"/>
        <end position="372"/>
    </location>
</feature>
<feature type="coiled-coil region" evidence="1">
    <location>
        <begin position="553"/>
        <end position="626"/>
    </location>
</feature>
<comment type="caution">
    <text evidence="2">The sequence shown here is derived from an EMBL/GenBank/DDBJ whole genome shotgun (WGS) entry which is preliminary data.</text>
</comment>
<keyword evidence="3" id="KW-1185">Reference proteome</keyword>
<dbReference type="AlphaFoldDB" id="A0AAE1GE01"/>
<name>A0AAE1GE01_PETCI</name>
<evidence type="ECO:0000256" key="1">
    <source>
        <dbReference type="SAM" id="Coils"/>
    </source>
</evidence>
<dbReference type="PANTHER" id="PTHR22091">
    <property type="entry name" value="COILED-COIL DOMAIN-CONTAINING PROTEIN 77"/>
    <property type="match status" value="1"/>
</dbReference>